<protein>
    <submittedName>
        <fullName evidence="1">Uncharacterized protein</fullName>
    </submittedName>
</protein>
<keyword evidence="2" id="KW-1185">Reference proteome</keyword>
<evidence type="ECO:0000313" key="2">
    <source>
        <dbReference type="Proteomes" id="UP000027222"/>
    </source>
</evidence>
<dbReference type="EMBL" id="KL142388">
    <property type="protein sequence ID" value="KDR72517.1"/>
    <property type="molecule type" value="Genomic_DNA"/>
</dbReference>
<dbReference type="Proteomes" id="UP000027222">
    <property type="component" value="Unassembled WGS sequence"/>
</dbReference>
<accession>A0A067SR77</accession>
<proteinExistence type="predicted"/>
<evidence type="ECO:0000313" key="1">
    <source>
        <dbReference type="EMBL" id="KDR72517.1"/>
    </source>
</evidence>
<gene>
    <name evidence="1" type="ORF">GALMADRAFT_1343041</name>
</gene>
<reference evidence="2" key="1">
    <citation type="journal article" date="2014" name="Proc. Natl. Acad. Sci. U.S.A.">
        <title>Extensive sampling of basidiomycete genomes demonstrates inadequacy of the white-rot/brown-rot paradigm for wood decay fungi.</title>
        <authorList>
            <person name="Riley R."/>
            <person name="Salamov A.A."/>
            <person name="Brown D.W."/>
            <person name="Nagy L.G."/>
            <person name="Floudas D."/>
            <person name="Held B.W."/>
            <person name="Levasseur A."/>
            <person name="Lombard V."/>
            <person name="Morin E."/>
            <person name="Otillar R."/>
            <person name="Lindquist E.A."/>
            <person name="Sun H."/>
            <person name="LaButti K.M."/>
            <person name="Schmutz J."/>
            <person name="Jabbour D."/>
            <person name="Luo H."/>
            <person name="Baker S.E."/>
            <person name="Pisabarro A.G."/>
            <person name="Walton J.D."/>
            <person name="Blanchette R.A."/>
            <person name="Henrissat B."/>
            <person name="Martin F."/>
            <person name="Cullen D."/>
            <person name="Hibbett D.S."/>
            <person name="Grigoriev I.V."/>
        </authorList>
    </citation>
    <scope>NUCLEOTIDE SEQUENCE [LARGE SCALE GENOMIC DNA]</scope>
    <source>
        <strain evidence="2">CBS 339.88</strain>
    </source>
</reference>
<organism evidence="1 2">
    <name type="scientific">Galerina marginata (strain CBS 339.88)</name>
    <dbReference type="NCBI Taxonomy" id="685588"/>
    <lineage>
        <taxon>Eukaryota</taxon>
        <taxon>Fungi</taxon>
        <taxon>Dikarya</taxon>
        <taxon>Basidiomycota</taxon>
        <taxon>Agaricomycotina</taxon>
        <taxon>Agaricomycetes</taxon>
        <taxon>Agaricomycetidae</taxon>
        <taxon>Agaricales</taxon>
        <taxon>Agaricineae</taxon>
        <taxon>Strophariaceae</taxon>
        <taxon>Galerina</taxon>
    </lineage>
</organism>
<dbReference type="AlphaFoldDB" id="A0A067SR77"/>
<dbReference type="HOGENOM" id="CLU_1073807_0_0_1"/>
<name>A0A067SR77_GALM3</name>
<sequence length="259" mass="29187">MASALKPCHSPESALSFYPLAPAMRSQATQYFSRSQKVACSSSFRVNSPHEPQSTAFNDQDPYDNLQFAEGLFDDKPQPHVAIPATNIMILICRWITALIRRSDHPEMEQTSITPSPLNLCHHGNPRVEFFVPHMGPNVTRRARTAPVCSDITTETKGNDNRGSCEGVESYFSALTYHFPIRKYPGVYCRLKDILERTIDDRPDDLVANNYVLDILTDSPALMNYTRTFLPPHPEDRAALKEKSKTLMILIDSILFDLG</sequence>